<gene>
    <name evidence="1" type="ORF">SHI21_09875</name>
</gene>
<dbReference type="EMBL" id="JAYGJQ010000001">
    <property type="protein sequence ID" value="MEA9356513.1"/>
    <property type="molecule type" value="Genomic_DNA"/>
</dbReference>
<evidence type="ECO:0000313" key="1">
    <source>
        <dbReference type="EMBL" id="MEA9356513.1"/>
    </source>
</evidence>
<dbReference type="RefSeq" id="WP_323576220.1">
    <property type="nucleotide sequence ID" value="NZ_JAYGJQ010000001.1"/>
</dbReference>
<proteinExistence type="predicted"/>
<comment type="caution">
    <text evidence="1">The sequence shown here is derived from an EMBL/GenBank/DDBJ whole genome shotgun (WGS) entry which is preliminary data.</text>
</comment>
<sequence length="397" mass="45934">MMTLGSLLVYHSLTILNAANLYTLKDLQVLEQEKNFEEFLMHVNDIRPSERQKLWKDMYQSMAMELVDYKTRTKDFSMEAFKQIEDIGRSSALFNDEFFQLKRSIYAKKFFSECYNQASEKKDAQKIAGVKTCDSELNSFWYFSKKDADVGLEFAKLIERYPSTLSSWPFYQRAINDSIANLYCEKPDIQRAVIKKLTQESFEADFDGNYKNLIKRFVPEKCFGKIIPSLRLGLQSTVTNGLEKEMAMNLLSASGKLTKEEEDLYAVLYMLDGPVVGDKMNLAWKKIEDLSTQYTKRIKILAQIKALPLIPDKIFKDASLPRNKAIINLFAKNFPEYLNFYGESCVKYLENKDEFTGNIASSLQCNEFLRTASDLKKSENTEWVSDSVQRSYSGLRK</sequence>
<protein>
    <submittedName>
        <fullName evidence="1">Uncharacterized protein</fullName>
    </submittedName>
</protein>
<reference evidence="1 2" key="1">
    <citation type="submission" date="2023-11" db="EMBL/GenBank/DDBJ databases">
        <title>A Novel Polar Bacteriovorax (B. antarcticus) Isolated from the Biocrust in Antarctica.</title>
        <authorList>
            <person name="Mun W."/>
            <person name="Choi S.Y."/>
            <person name="Mitchell R.J."/>
        </authorList>
    </citation>
    <scope>NUCLEOTIDE SEQUENCE [LARGE SCALE GENOMIC DNA]</scope>
    <source>
        <strain evidence="1 2">PP10</strain>
    </source>
</reference>
<dbReference type="Proteomes" id="UP001302274">
    <property type="component" value="Unassembled WGS sequence"/>
</dbReference>
<keyword evidence="2" id="KW-1185">Reference proteome</keyword>
<accession>A0ABU5VVV4</accession>
<name>A0ABU5VVV4_9BACT</name>
<organism evidence="1 2">
    <name type="scientific">Bacteriovorax antarcticus</name>
    <dbReference type="NCBI Taxonomy" id="3088717"/>
    <lineage>
        <taxon>Bacteria</taxon>
        <taxon>Pseudomonadati</taxon>
        <taxon>Bdellovibrionota</taxon>
        <taxon>Bacteriovoracia</taxon>
        <taxon>Bacteriovoracales</taxon>
        <taxon>Bacteriovoracaceae</taxon>
        <taxon>Bacteriovorax</taxon>
    </lineage>
</organism>
<evidence type="ECO:0000313" key="2">
    <source>
        <dbReference type="Proteomes" id="UP001302274"/>
    </source>
</evidence>